<dbReference type="OrthoDB" id="3942091at2759"/>
<proteinExistence type="predicted"/>
<dbReference type="InParanoid" id="A0A2J6T344"/>
<dbReference type="EMBL" id="KZ613847">
    <property type="protein sequence ID" value="PMD57429.1"/>
    <property type="molecule type" value="Genomic_DNA"/>
</dbReference>
<dbReference type="AlphaFoldDB" id="A0A2J6T344"/>
<sequence length="294" mass="30827">MRSGKFLASSASLFLAPMSMALSTLPPITFSEDPKICLPGGGVTSFSNCPALFSSINYCNEPSVITAGPDPFACICNQDYLNLLFGCHDEERLCIGDTDLDAGFQSGLGAWNSACEALTTAAITTPLVSSIIVSANLDWCTTVFLACESFSVSQEDCSSSYSGEYFFSCACKPNILSLMYTCQFLANTSCLDSSAALTNLVYYGYCPSLVSVLGPLVNETAPALTPATITSNGNPSNTPSNPETLTAPLAPGSSKIATGPTATKSSIGIGLNRWSPGQKSIFGVFFSLLLMLGW</sequence>
<evidence type="ECO:0000313" key="4">
    <source>
        <dbReference type="Proteomes" id="UP000235371"/>
    </source>
</evidence>
<evidence type="ECO:0000256" key="2">
    <source>
        <dbReference type="SAM" id="SignalP"/>
    </source>
</evidence>
<dbReference type="Proteomes" id="UP000235371">
    <property type="component" value="Unassembled WGS sequence"/>
</dbReference>
<keyword evidence="4" id="KW-1185">Reference proteome</keyword>
<dbReference type="GeneID" id="36583654"/>
<feature type="compositionally biased region" description="Low complexity" evidence="1">
    <location>
        <begin position="228"/>
        <end position="242"/>
    </location>
</feature>
<reference evidence="3 4" key="1">
    <citation type="submission" date="2016-04" db="EMBL/GenBank/DDBJ databases">
        <title>A degradative enzymes factory behind the ericoid mycorrhizal symbiosis.</title>
        <authorList>
            <consortium name="DOE Joint Genome Institute"/>
            <person name="Martino E."/>
            <person name="Morin E."/>
            <person name="Grelet G."/>
            <person name="Kuo A."/>
            <person name="Kohler A."/>
            <person name="Daghino S."/>
            <person name="Barry K."/>
            <person name="Choi C."/>
            <person name="Cichocki N."/>
            <person name="Clum A."/>
            <person name="Copeland A."/>
            <person name="Hainaut M."/>
            <person name="Haridas S."/>
            <person name="Labutti K."/>
            <person name="Lindquist E."/>
            <person name="Lipzen A."/>
            <person name="Khouja H.-R."/>
            <person name="Murat C."/>
            <person name="Ohm R."/>
            <person name="Olson A."/>
            <person name="Spatafora J."/>
            <person name="Veneault-Fourrey C."/>
            <person name="Henrissat B."/>
            <person name="Grigoriev I."/>
            <person name="Martin F."/>
            <person name="Perotto S."/>
        </authorList>
    </citation>
    <scope>NUCLEOTIDE SEQUENCE [LARGE SCALE GENOMIC DNA]</scope>
    <source>
        <strain evidence="3 4">E</strain>
    </source>
</reference>
<accession>A0A2J6T344</accession>
<evidence type="ECO:0008006" key="5">
    <source>
        <dbReference type="Google" id="ProtNLM"/>
    </source>
</evidence>
<evidence type="ECO:0000313" key="3">
    <source>
        <dbReference type="EMBL" id="PMD57429.1"/>
    </source>
</evidence>
<name>A0A2J6T344_9HELO</name>
<evidence type="ECO:0000256" key="1">
    <source>
        <dbReference type="SAM" id="MobiDB-lite"/>
    </source>
</evidence>
<protein>
    <recommendedName>
        <fullName evidence="5">Extracellular membrane protein CFEM domain-containing protein</fullName>
    </recommendedName>
</protein>
<feature type="signal peptide" evidence="2">
    <location>
        <begin position="1"/>
        <end position="21"/>
    </location>
</feature>
<organism evidence="3 4">
    <name type="scientific">Hyaloscypha bicolor E</name>
    <dbReference type="NCBI Taxonomy" id="1095630"/>
    <lineage>
        <taxon>Eukaryota</taxon>
        <taxon>Fungi</taxon>
        <taxon>Dikarya</taxon>
        <taxon>Ascomycota</taxon>
        <taxon>Pezizomycotina</taxon>
        <taxon>Leotiomycetes</taxon>
        <taxon>Helotiales</taxon>
        <taxon>Hyaloscyphaceae</taxon>
        <taxon>Hyaloscypha</taxon>
        <taxon>Hyaloscypha bicolor</taxon>
    </lineage>
</organism>
<keyword evidence="2" id="KW-0732">Signal</keyword>
<feature type="region of interest" description="Disordered" evidence="1">
    <location>
        <begin position="227"/>
        <end position="262"/>
    </location>
</feature>
<gene>
    <name evidence="3" type="ORF">K444DRAFT_53885</name>
</gene>
<dbReference type="RefSeq" id="XP_024734333.1">
    <property type="nucleotide sequence ID" value="XM_024875574.1"/>
</dbReference>
<feature type="chain" id="PRO_5014317044" description="Extracellular membrane protein CFEM domain-containing protein" evidence="2">
    <location>
        <begin position="22"/>
        <end position="294"/>
    </location>
</feature>